<name>A0A6F8ZDT6_9FIRM</name>
<dbReference type="EMBL" id="LR778114">
    <property type="protein sequence ID" value="CAB1127803.1"/>
    <property type="molecule type" value="Genomic_DNA"/>
</dbReference>
<evidence type="ECO:0000313" key="1">
    <source>
        <dbReference type="EMBL" id="CAB1127803.1"/>
    </source>
</evidence>
<keyword evidence="2" id="KW-1185">Reference proteome</keyword>
<reference evidence="1 2" key="1">
    <citation type="submission" date="2020-02" db="EMBL/GenBank/DDBJ databases">
        <authorList>
            <person name="Hogendoorn C."/>
        </authorList>
    </citation>
    <scope>NUCLEOTIDE SEQUENCE [LARGE SCALE GENOMIC DNA]</scope>
    <source>
        <strain evidence="1">R501</strain>
    </source>
</reference>
<gene>
    <name evidence="1" type="ORF">R50_0297</name>
</gene>
<dbReference type="AlphaFoldDB" id="A0A6F8ZDT6"/>
<dbReference type="KEGG" id="hfv:R50_0297"/>
<accession>A0A6F8ZDT6</accession>
<evidence type="ECO:0000313" key="2">
    <source>
        <dbReference type="Proteomes" id="UP000503399"/>
    </source>
</evidence>
<sequence>MPALIILTLRFPGPLKGEGGSRML</sequence>
<protein>
    <submittedName>
        <fullName evidence="1">Uncharacterized protein</fullName>
    </submittedName>
</protein>
<proteinExistence type="predicted"/>
<organism evidence="1 2">
    <name type="scientific">Candidatus Hydrogenisulfobacillus filiaventi</name>
    <dbReference type="NCBI Taxonomy" id="2707344"/>
    <lineage>
        <taxon>Bacteria</taxon>
        <taxon>Bacillati</taxon>
        <taxon>Bacillota</taxon>
        <taxon>Clostridia</taxon>
        <taxon>Eubacteriales</taxon>
        <taxon>Clostridiales Family XVII. Incertae Sedis</taxon>
        <taxon>Candidatus Hydrogenisulfobacillus</taxon>
    </lineage>
</organism>
<dbReference type="Proteomes" id="UP000503399">
    <property type="component" value="Chromosome"/>
</dbReference>